<dbReference type="PANTHER" id="PTHR41164">
    <property type="entry name" value="CURLI PRODUCTION ASSEMBLY/TRANSPORT COMPONENT CSGG"/>
    <property type="match status" value="1"/>
</dbReference>
<keyword evidence="2 6" id="KW-0732">Signal</keyword>
<name>A0A1I1KGI5_9HYPH</name>
<evidence type="ECO:0000313" key="7">
    <source>
        <dbReference type="EMBL" id="SFC59936.1"/>
    </source>
</evidence>
<evidence type="ECO:0000256" key="2">
    <source>
        <dbReference type="ARBA" id="ARBA00022729"/>
    </source>
</evidence>
<dbReference type="EMBL" id="FOMB01000007">
    <property type="protein sequence ID" value="SFC59936.1"/>
    <property type="molecule type" value="Genomic_DNA"/>
</dbReference>
<dbReference type="PANTHER" id="PTHR41164:SF1">
    <property type="entry name" value="CURLI PRODUCTION ASSEMBLY_TRANSPORT COMPONENT CSGG"/>
    <property type="match status" value="1"/>
</dbReference>
<sequence>MLKTLGMGIAFLALTGCTALTPMTRPKPEFHGPVPIANSTPHDEALVCLSKTPEVRNSGIMLAVHTISDQTNKFNAEEGSFVPRDAAAMLITALQKAGMKQVNRTNTMVTEWEIARAKEQLLGDGAPATVGNQSVEFRPITKGSIRGSDYVIDGALTQLDFNTYSGGAEATVGGIGGGARAFALTAAADIRVTNTRTTRIVRAGSYAKQAIGTEVFASVFRFFSNEMFDIKIGDKSQEGLHAGIRWLMAEAAYDIVGSLVNHNGACDKYLPQATQDIRAETTAEVAVIKP</sequence>
<gene>
    <name evidence="7" type="ORF">SAMN04488059_107131</name>
</gene>
<organism evidence="7 8">
    <name type="scientific">Devosia psychrophila</name>
    <dbReference type="NCBI Taxonomy" id="728005"/>
    <lineage>
        <taxon>Bacteria</taxon>
        <taxon>Pseudomonadati</taxon>
        <taxon>Pseudomonadota</taxon>
        <taxon>Alphaproteobacteria</taxon>
        <taxon>Hyphomicrobiales</taxon>
        <taxon>Devosiaceae</taxon>
        <taxon>Devosia</taxon>
    </lineage>
</organism>
<evidence type="ECO:0000313" key="8">
    <source>
        <dbReference type="Proteomes" id="UP000182258"/>
    </source>
</evidence>
<reference evidence="7 8" key="1">
    <citation type="submission" date="2016-10" db="EMBL/GenBank/DDBJ databases">
        <authorList>
            <person name="de Groot N.N."/>
        </authorList>
    </citation>
    <scope>NUCLEOTIDE SEQUENCE [LARGE SCALE GENOMIC DNA]</scope>
    <source>
        <strain evidence="7 8">CGMCC 1.10210</strain>
    </source>
</reference>
<evidence type="ECO:0000256" key="5">
    <source>
        <dbReference type="ARBA" id="ARBA00023288"/>
    </source>
</evidence>
<evidence type="ECO:0000256" key="6">
    <source>
        <dbReference type="SAM" id="SignalP"/>
    </source>
</evidence>
<accession>A0A1I1KGI5</accession>
<evidence type="ECO:0000256" key="1">
    <source>
        <dbReference type="ARBA" id="ARBA00022475"/>
    </source>
</evidence>
<keyword evidence="3" id="KW-0472">Membrane</keyword>
<dbReference type="Proteomes" id="UP000182258">
    <property type="component" value="Unassembled WGS sequence"/>
</dbReference>
<dbReference type="Pfam" id="PF03783">
    <property type="entry name" value="CsgG"/>
    <property type="match status" value="1"/>
</dbReference>
<evidence type="ECO:0000256" key="4">
    <source>
        <dbReference type="ARBA" id="ARBA00023139"/>
    </source>
</evidence>
<dbReference type="PROSITE" id="PS51257">
    <property type="entry name" value="PROKAR_LIPOPROTEIN"/>
    <property type="match status" value="1"/>
</dbReference>
<feature type="signal peptide" evidence="6">
    <location>
        <begin position="1"/>
        <end position="19"/>
    </location>
</feature>
<dbReference type="RefSeq" id="WP_082102056.1">
    <property type="nucleotide sequence ID" value="NZ_FOMB01000007.1"/>
</dbReference>
<keyword evidence="1" id="KW-1003">Cell membrane</keyword>
<evidence type="ECO:0000256" key="3">
    <source>
        <dbReference type="ARBA" id="ARBA00023136"/>
    </source>
</evidence>
<dbReference type="STRING" id="728005.SAMN04488059_107131"/>
<protein>
    <submittedName>
        <fullName evidence="7">Curli production assembly/transport component CsgG</fullName>
    </submittedName>
</protein>
<dbReference type="GO" id="GO:0030288">
    <property type="term" value="C:outer membrane-bounded periplasmic space"/>
    <property type="evidence" value="ECO:0007669"/>
    <property type="project" value="InterPro"/>
</dbReference>
<keyword evidence="4" id="KW-0564">Palmitate</keyword>
<feature type="chain" id="PRO_5010374603" evidence="6">
    <location>
        <begin position="20"/>
        <end position="290"/>
    </location>
</feature>
<dbReference type="AlphaFoldDB" id="A0A1I1KGI5"/>
<dbReference type="Gene3D" id="3.40.50.10610">
    <property type="entry name" value="ABC-type transport auxiliary lipoprotein component"/>
    <property type="match status" value="1"/>
</dbReference>
<keyword evidence="5" id="KW-0449">Lipoprotein</keyword>
<dbReference type="InterPro" id="IPR005534">
    <property type="entry name" value="Curli_assmbl/transp-comp_CsgG"/>
</dbReference>
<proteinExistence type="predicted"/>